<reference evidence="6 7" key="1">
    <citation type="submission" date="2020-01" db="EMBL/GenBank/DDBJ databases">
        <title>Vast differences in strain-level diversity in the gut microbiota of two closely related honey bee species.</title>
        <authorList>
            <person name="Ellegaard K.M."/>
            <person name="Suenami S."/>
            <person name="Miyazaki R."/>
            <person name="Engel P."/>
        </authorList>
    </citation>
    <scope>NUCLEOTIDE SEQUENCE [LARGE SCALE GENOMIC DNA]</scope>
    <source>
        <strain evidence="6 7">ESL0416</strain>
    </source>
</reference>
<dbReference type="EMBL" id="CP048268">
    <property type="protein sequence ID" value="QYN52206.1"/>
    <property type="molecule type" value="Genomic_DNA"/>
</dbReference>
<dbReference type="PANTHER" id="PTHR30146:SF95">
    <property type="entry name" value="RIBOSE OPERON REPRESSOR"/>
    <property type="match status" value="1"/>
</dbReference>
<keyword evidence="4" id="KW-0804">Transcription</keyword>
<dbReference type="PANTHER" id="PTHR30146">
    <property type="entry name" value="LACI-RELATED TRANSCRIPTIONAL REPRESSOR"/>
    <property type="match status" value="1"/>
</dbReference>
<dbReference type="SUPFAM" id="SSF47413">
    <property type="entry name" value="lambda repressor-like DNA-binding domains"/>
    <property type="match status" value="1"/>
</dbReference>
<dbReference type="PROSITE" id="PS00356">
    <property type="entry name" value="HTH_LACI_1"/>
    <property type="match status" value="1"/>
</dbReference>
<sequence length="328" mass="37266">MKQYSIKDIAKLSNVSTATVSRVINNNGRFSEETKNKVLEVIKQTGYKINDSARSLRTNITYTIGILVPDIKNSFFADLVQKIEELLFSKNYSTIICNTDKNEKKEQAYLHMLENKKVDGIIVISGSYQHGFKFQSSLKEIPYICIDREPENFHNTVFISSNHYQGGLDATNYLFNRGSQFPAIVVKKVNTSTKSRIAGFKEALKNHQVKFLKSHQELKLTNKSALKTFLTRNPQVDGFFAVDDNIAISLIQYLQELNYQIPKQIQIIGFDDIPAANVLTPKLTTIQQNTKKIAQTAVNSMMNAINKQNEKGSQFLIPTKLINRETTR</sequence>
<keyword evidence="2" id="KW-0805">Transcription regulation</keyword>
<dbReference type="RefSeq" id="WP_220220681.1">
    <property type="nucleotide sequence ID" value="NZ_CP048268.1"/>
</dbReference>
<evidence type="ECO:0000259" key="5">
    <source>
        <dbReference type="PROSITE" id="PS50932"/>
    </source>
</evidence>
<dbReference type="CDD" id="cd01392">
    <property type="entry name" value="HTH_LacI"/>
    <property type="match status" value="1"/>
</dbReference>
<dbReference type="Gene3D" id="3.40.50.2300">
    <property type="match status" value="2"/>
</dbReference>
<feature type="domain" description="HTH lacI-type" evidence="5">
    <location>
        <begin position="4"/>
        <end position="58"/>
    </location>
</feature>
<dbReference type="PROSITE" id="PS50932">
    <property type="entry name" value="HTH_LACI_2"/>
    <property type="match status" value="1"/>
</dbReference>
<evidence type="ECO:0000313" key="6">
    <source>
        <dbReference type="EMBL" id="QYN52206.1"/>
    </source>
</evidence>
<keyword evidence="1" id="KW-0678">Repressor</keyword>
<dbReference type="InterPro" id="IPR010982">
    <property type="entry name" value="Lambda_DNA-bd_dom_sf"/>
</dbReference>
<dbReference type="Pfam" id="PF00532">
    <property type="entry name" value="Peripla_BP_1"/>
    <property type="match status" value="1"/>
</dbReference>
<evidence type="ECO:0000256" key="1">
    <source>
        <dbReference type="ARBA" id="ARBA00022491"/>
    </source>
</evidence>
<dbReference type="SMART" id="SM00354">
    <property type="entry name" value="HTH_LACI"/>
    <property type="match status" value="1"/>
</dbReference>
<dbReference type="SUPFAM" id="SSF53822">
    <property type="entry name" value="Periplasmic binding protein-like I"/>
    <property type="match status" value="1"/>
</dbReference>
<accession>A0ABX8W3D8</accession>
<dbReference type="CDD" id="cd06291">
    <property type="entry name" value="PBP1_Qymf-like"/>
    <property type="match status" value="1"/>
</dbReference>
<protein>
    <submittedName>
        <fullName evidence="6">LacI family transcriptional regulator</fullName>
    </submittedName>
</protein>
<name>A0ABX8W3D8_9LACO</name>
<dbReference type="InterPro" id="IPR000843">
    <property type="entry name" value="HTH_LacI"/>
</dbReference>
<organism evidence="6 7">
    <name type="scientific">Lactobacillus panisapium</name>
    <dbReference type="NCBI Taxonomy" id="2012495"/>
    <lineage>
        <taxon>Bacteria</taxon>
        <taxon>Bacillati</taxon>
        <taxon>Bacillota</taxon>
        <taxon>Bacilli</taxon>
        <taxon>Lactobacillales</taxon>
        <taxon>Lactobacillaceae</taxon>
        <taxon>Lactobacillus</taxon>
    </lineage>
</organism>
<dbReference type="Pfam" id="PF00356">
    <property type="entry name" value="LacI"/>
    <property type="match status" value="1"/>
</dbReference>
<keyword evidence="7" id="KW-1185">Reference proteome</keyword>
<proteinExistence type="predicted"/>
<dbReference type="Gene3D" id="1.10.260.40">
    <property type="entry name" value="lambda repressor-like DNA-binding domains"/>
    <property type="match status" value="1"/>
</dbReference>
<keyword evidence="3" id="KW-0238">DNA-binding</keyword>
<evidence type="ECO:0000313" key="7">
    <source>
        <dbReference type="Proteomes" id="UP000826550"/>
    </source>
</evidence>
<evidence type="ECO:0000256" key="3">
    <source>
        <dbReference type="ARBA" id="ARBA00023125"/>
    </source>
</evidence>
<gene>
    <name evidence="6" type="ORF">GYM71_01650</name>
</gene>
<evidence type="ECO:0000256" key="4">
    <source>
        <dbReference type="ARBA" id="ARBA00023163"/>
    </source>
</evidence>
<dbReference type="InterPro" id="IPR028082">
    <property type="entry name" value="Peripla_BP_I"/>
</dbReference>
<dbReference type="Proteomes" id="UP000826550">
    <property type="component" value="Chromosome"/>
</dbReference>
<dbReference type="InterPro" id="IPR001761">
    <property type="entry name" value="Peripla_BP/Lac1_sug-bd_dom"/>
</dbReference>
<dbReference type="PRINTS" id="PR00036">
    <property type="entry name" value="HTHLACI"/>
</dbReference>
<evidence type="ECO:0000256" key="2">
    <source>
        <dbReference type="ARBA" id="ARBA00023015"/>
    </source>
</evidence>